<dbReference type="GO" id="GO:0005109">
    <property type="term" value="F:frizzled binding"/>
    <property type="evidence" value="ECO:0007669"/>
    <property type="project" value="TreeGrafter"/>
</dbReference>
<dbReference type="GO" id="GO:0005125">
    <property type="term" value="F:cytokine activity"/>
    <property type="evidence" value="ECO:0007669"/>
    <property type="project" value="TreeGrafter"/>
</dbReference>
<dbReference type="AlphaFoldDB" id="A0A175C5R4"/>
<name>A0A175C5R4_HALDU</name>
<evidence type="ECO:0000256" key="7">
    <source>
        <dbReference type="ARBA" id="ARBA00023157"/>
    </source>
</evidence>
<organism evidence="9">
    <name type="scientific">Halisarca dujardinii</name>
    <name type="common">Dujardin's slime sponge</name>
    <dbReference type="NCBI Taxonomy" id="2583056"/>
    <lineage>
        <taxon>Eukaryota</taxon>
        <taxon>Metazoa</taxon>
        <taxon>Porifera</taxon>
        <taxon>Demospongiae</taxon>
        <taxon>Verongimorpha</taxon>
        <taxon>Chondrillida</taxon>
        <taxon>Halisarcidae</taxon>
        <taxon>Halisarca</taxon>
    </lineage>
</organism>
<dbReference type="InterPro" id="IPR005817">
    <property type="entry name" value="Wnt"/>
</dbReference>
<dbReference type="GO" id="GO:0060070">
    <property type="term" value="P:canonical Wnt signaling pathway"/>
    <property type="evidence" value="ECO:0007669"/>
    <property type="project" value="TreeGrafter"/>
</dbReference>
<evidence type="ECO:0000256" key="3">
    <source>
        <dbReference type="ARBA" id="ARBA00022473"/>
    </source>
</evidence>
<evidence type="ECO:0000313" key="9">
    <source>
        <dbReference type="EMBL" id="CUW00364.1"/>
    </source>
</evidence>
<comment type="subcellular location">
    <subcellularLocation>
        <location evidence="1 8">Secreted</location>
        <location evidence="1 8">Extracellular space</location>
        <location evidence="1 8">Extracellular matrix</location>
    </subcellularLocation>
</comment>
<evidence type="ECO:0000256" key="8">
    <source>
        <dbReference type="RuleBase" id="RU003500"/>
    </source>
</evidence>
<keyword evidence="7" id="KW-1015">Disulfide bond</keyword>
<keyword evidence="4" id="KW-0964">Secreted</keyword>
<evidence type="ECO:0000256" key="5">
    <source>
        <dbReference type="ARBA" id="ARBA00022530"/>
    </source>
</evidence>
<dbReference type="PRINTS" id="PR01349">
    <property type="entry name" value="WNTPROTEIN"/>
</dbReference>
<dbReference type="Pfam" id="PF00110">
    <property type="entry name" value="wnt"/>
    <property type="match status" value="1"/>
</dbReference>
<protein>
    <recommendedName>
        <fullName evidence="8">Protein Wnt</fullName>
    </recommendedName>
</protein>
<dbReference type="GO" id="GO:0045165">
    <property type="term" value="P:cell fate commitment"/>
    <property type="evidence" value="ECO:0007669"/>
    <property type="project" value="TreeGrafter"/>
</dbReference>
<dbReference type="SMART" id="SM00097">
    <property type="entry name" value="WNT1"/>
    <property type="match status" value="1"/>
</dbReference>
<comment type="similarity">
    <text evidence="2 8">Belongs to the Wnt family.</text>
</comment>
<dbReference type="PANTHER" id="PTHR12027">
    <property type="entry name" value="WNT RELATED"/>
    <property type="match status" value="1"/>
</dbReference>
<dbReference type="EMBL" id="HADA01000009">
    <property type="protein sequence ID" value="CUW00364.1"/>
    <property type="molecule type" value="Transcribed_RNA"/>
</dbReference>
<keyword evidence="5" id="KW-0272">Extracellular matrix</keyword>
<proteinExistence type="inferred from homology"/>
<evidence type="ECO:0000256" key="2">
    <source>
        <dbReference type="ARBA" id="ARBA00005683"/>
    </source>
</evidence>
<reference evidence="9" key="1">
    <citation type="submission" date="2015-12" db="EMBL/GenBank/DDBJ databases">
        <title>Surprisingly rich repertoire of Wnt genes in the demosponge Halisarca dujardini.</title>
        <authorList>
            <person name="Borisenko I."/>
            <person name="Adamski M."/>
            <person name="Ereskovsky A."/>
            <person name="Adamska M."/>
        </authorList>
    </citation>
    <scope>NUCLEOTIDE SEQUENCE</scope>
</reference>
<sequence length="383" mass="43638">MMSTEFISCCKRSSRHRIQVLPRRGTMWPSLFTLVVLCNLQLVACSLSNYSLKQSVPASLGTNCSAWIQRYNLTAQQSHLCRTNHSLFESVATIGISSDVEAPSLFERECQYWMEDERWNCSGIKAPLFPGHIQPFMSHLTRETAFVQALLSAMYFSRLAKGFRSCDGERVENTAENLRRWVHCQEAQSSSVDLLDGMWSTNQDDEQRLVHIHNLEAGRRAVTAPENVMNYCRCHGPTTSCTVKTCQWKLNYRSHIGTYIKETLYPQARKVVAVRAGGHGSLRLIDAETQTRSPPHDMLIYTEEPDYCSESASVFGAVDSSNRRCELPGQSYVQNRLGTCGKICCNGYVNKPKVRTQHRCIAQYKQDFCQHSYTRLMDSYFCK</sequence>
<comment type="function">
    <text evidence="8">Ligand for members of the frizzled family of seven transmembrane receptors.</text>
</comment>
<keyword evidence="3 8" id="KW-0217">Developmental protein</keyword>
<evidence type="ECO:0000256" key="6">
    <source>
        <dbReference type="ARBA" id="ARBA00022687"/>
    </source>
</evidence>
<accession>A0A175C5R4</accession>
<keyword evidence="6 8" id="KW-0879">Wnt signaling pathway</keyword>
<evidence type="ECO:0000256" key="1">
    <source>
        <dbReference type="ARBA" id="ARBA00004498"/>
    </source>
</evidence>
<gene>
    <name evidence="9" type="primary">WntJ</name>
</gene>
<evidence type="ECO:0000256" key="4">
    <source>
        <dbReference type="ARBA" id="ARBA00022525"/>
    </source>
</evidence>
<dbReference type="GO" id="GO:0005615">
    <property type="term" value="C:extracellular space"/>
    <property type="evidence" value="ECO:0007669"/>
    <property type="project" value="TreeGrafter"/>
</dbReference>